<evidence type="ECO:0000313" key="1">
    <source>
        <dbReference type="EMBL" id="CAK9139633.1"/>
    </source>
</evidence>
<proteinExistence type="predicted"/>
<gene>
    <name evidence="1" type="ORF">ILEXP_LOCUS7030</name>
</gene>
<dbReference type="AlphaFoldDB" id="A0ABC8RAE1"/>
<dbReference type="EMBL" id="CAUOFW020000976">
    <property type="protein sequence ID" value="CAK9139633.1"/>
    <property type="molecule type" value="Genomic_DNA"/>
</dbReference>
<keyword evidence="2" id="KW-1185">Reference proteome</keyword>
<sequence length="73" mass="8282">MKCCIMSEQSLELKKREPGRVNQKAEECRPQYDKKFHHNIVILVLQGSIVASLIQNGIAHGSELSGFSWINQN</sequence>
<reference evidence="1 2" key="1">
    <citation type="submission" date="2024-02" db="EMBL/GenBank/DDBJ databases">
        <authorList>
            <person name="Vignale AGUSTIN F."/>
            <person name="Sosa J E."/>
            <person name="Modenutti C."/>
        </authorList>
    </citation>
    <scope>NUCLEOTIDE SEQUENCE [LARGE SCALE GENOMIC DNA]</scope>
</reference>
<organism evidence="1 2">
    <name type="scientific">Ilex paraguariensis</name>
    <name type="common">yerba mate</name>
    <dbReference type="NCBI Taxonomy" id="185542"/>
    <lineage>
        <taxon>Eukaryota</taxon>
        <taxon>Viridiplantae</taxon>
        <taxon>Streptophyta</taxon>
        <taxon>Embryophyta</taxon>
        <taxon>Tracheophyta</taxon>
        <taxon>Spermatophyta</taxon>
        <taxon>Magnoliopsida</taxon>
        <taxon>eudicotyledons</taxon>
        <taxon>Gunneridae</taxon>
        <taxon>Pentapetalae</taxon>
        <taxon>asterids</taxon>
        <taxon>campanulids</taxon>
        <taxon>Aquifoliales</taxon>
        <taxon>Aquifoliaceae</taxon>
        <taxon>Ilex</taxon>
    </lineage>
</organism>
<name>A0ABC8RAE1_9AQUA</name>
<comment type="caution">
    <text evidence="1">The sequence shown here is derived from an EMBL/GenBank/DDBJ whole genome shotgun (WGS) entry which is preliminary data.</text>
</comment>
<accession>A0ABC8RAE1</accession>
<dbReference type="Proteomes" id="UP001642360">
    <property type="component" value="Unassembled WGS sequence"/>
</dbReference>
<evidence type="ECO:0000313" key="2">
    <source>
        <dbReference type="Proteomes" id="UP001642360"/>
    </source>
</evidence>
<protein>
    <submittedName>
        <fullName evidence="1">Uncharacterized protein</fullName>
    </submittedName>
</protein>